<dbReference type="Proteomes" id="UP000186955">
    <property type="component" value="Unassembled WGS sequence"/>
</dbReference>
<accession>A0A1Q5TQ37</accession>
<organism evidence="2 3">
    <name type="scientific">Penicillium subrubescens</name>
    <dbReference type="NCBI Taxonomy" id="1316194"/>
    <lineage>
        <taxon>Eukaryota</taxon>
        <taxon>Fungi</taxon>
        <taxon>Dikarya</taxon>
        <taxon>Ascomycota</taxon>
        <taxon>Pezizomycotina</taxon>
        <taxon>Eurotiomycetes</taxon>
        <taxon>Eurotiomycetidae</taxon>
        <taxon>Eurotiales</taxon>
        <taxon>Aspergillaceae</taxon>
        <taxon>Penicillium</taxon>
    </lineage>
</organism>
<comment type="caution">
    <text evidence="2">The sequence shown here is derived from an EMBL/GenBank/DDBJ whole genome shotgun (WGS) entry which is preliminary data.</text>
</comment>
<name>A0A1Q5TQ37_9EURO</name>
<evidence type="ECO:0000313" key="2">
    <source>
        <dbReference type="EMBL" id="OKP02339.1"/>
    </source>
</evidence>
<dbReference type="OrthoDB" id="5409271at2759"/>
<feature type="compositionally biased region" description="Low complexity" evidence="1">
    <location>
        <begin position="34"/>
        <end position="44"/>
    </location>
</feature>
<evidence type="ECO:0000256" key="1">
    <source>
        <dbReference type="SAM" id="MobiDB-lite"/>
    </source>
</evidence>
<reference evidence="2 3" key="1">
    <citation type="submission" date="2016-10" db="EMBL/GenBank/DDBJ databases">
        <title>Genome sequence of the ascomycete fungus Penicillium subrubescens.</title>
        <authorList>
            <person name="De Vries R.P."/>
            <person name="Peng M."/>
            <person name="Dilokpimol A."/>
            <person name="Hilden K."/>
            <person name="Makela M.R."/>
            <person name="Grigoriev I."/>
            <person name="Riley R."/>
            <person name="Granchi Z."/>
        </authorList>
    </citation>
    <scope>NUCLEOTIDE SEQUENCE [LARGE SCALE GENOMIC DNA]</scope>
    <source>
        <strain evidence="2 3">CBS 132785</strain>
    </source>
</reference>
<feature type="region of interest" description="Disordered" evidence="1">
    <location>
        <begin position="17"/>
        <end position="44"/>
    </location>
</feature>
<proteinExistence type="predicted"/>
<protein>
    <submittedName>
        <fullName evidence="2">Uncharacterized protein</fullName>
    </submittedName>
</protein>
<feature type="compositionally biased region" description="Basic and acidic residues" evidence="1">
    <location>
        <begin position="192"/>
        <end position="214"/>
    </location>
</feature>
<gene>
    <name evidence="2" type="ORF">PENSUB_7103</name>
</gene>
<dbReference type="AlphaFoldDB" id="A0A1Q5TQ37"/>
<evidence type="ECO:0000313" key="3">
    <source>
        <dbReference type="Proteomes" id="UP000186955"/>
    </source>
</evidence>
<feature type="region of interest" description="Disordered" evidence="1">
    <location>
        <begin position="189"/>
        <end position="214"/>
    </location>
</feature>
<dbReference type="EMBL" id="MNBE01000626">
    <property type="protein sequence ID" value="OKP02339.1"/>
    <property type="molecule type" value="Genomic_DNA"/>
</dbReference>
<keyword evidence="3" id="KW-1185">Reference proteome</keyword>
<sequence length="214" mass="23434">MKPSDNHRHQLLKYLEDRANRPSSTAIAPPPYTTNPLNTTNPPNTIQRPMIYLQDSISSHIEYDWDEPAPAAISITIDCSITISGDKNTVSVSSPRAGSLVNDATNPSIEATSAKAIENGQEQMGQLATTLINALKAQDLTEESGRKRPITVQFKRGIAVKGVDNKVCLWDARSKSMVLRRNYSQAETLDTGVKENTKAKSEDGSQPPAERRCS</sequence>